<dbReference type="AlphaFoldDB" id="E1ZNC8"/>
<feature type="compositionally biased region" description="Low complexity" evidence="2">
    <location>
        <begin position="261"/>
        <end position="283"/>
    </location>
</feature>
<reference evidence="3 4" key="1">
    <citation type="journal article" date="2010" name="Plant Cell">
        <title>The Chlorella variabilis NC64A genome reveals adaptation to photosymbiosis, coevolution with viruses, and cryptic sex.</title>
        <authorList>
            <person name="Blanc G."/>
            <person name="Duncan G."/>
            <person name="Agarkova I."/>
            <person name="Borodovsky M."/>
            <person name="Gurnon J."/>
            <person name="Kuo A."/>
            <person name="Lindquist E."/>
            <person name="Lucas S."/>
            <person name="Pangilinan J."/>
            <person name="Polle J."/>
            <person name="Salamov A."/>
            <person name="Terry A."/>
            <person name="Yamada T."/>
            <person name="Dunigan D.D."/>
            <person name="Grigoriev I.V."/>
            <person name="Claverie J.M."/>
            <person name="Van Etten J.L."/>
        </authorList>
    </citation>
    <scope>NUCLEOTIDE SEQUENCE [LARGE SCALE GENOMIC DNA]</scope>
    <source>
        <strain evidence="3 4">NC64A</strain>
    </source>
</reference>
<organism evidence="4">
    <name type="scientific">Chlorella variabilis</name>
    <name type="common">Green alga</name>
    <dbReference type="NCBI Taxonomy" id="554065"/>
    <lineage>
        <taxon>Eukaryota</taxon>
        <taxon>Viridiplantae</taxon>
        <taxon>Chlorophyta</taxon>
        <taxon>core chlorophytes</taxon>
        <taxon>Trebouxiophyceae</taxon>
        <taxon>Chlorellales</taxon>
        <taxon>Chlorellaceae</taxon>
        <taxon>Chlorella clade</taxon>
        <taxon>Chlorella</taxon>
    </lineage>
</organism>
<evidence type="ECO:0000256" key="1">
    <source>
        <dbReference type="SAM" id="Coils"/>
    </source>
</evidence>
<proteinExistence type="predicted"/>
<evidence type="ECO:0000313" key="3">
    <source>
        <dbReference type="EMBL" id="EFN52660.1"/>
    </source>
</evidence>
<protein>
    <submittedName>
        <fullName evidence="3">Uncharacterized protein</fullName>
    </submittedName>
</protein>
<feature type="compositionally biased region" description="Low complexity" evidence="2">
    <location>
        <begin position="93"/>
        <end position="105"/>
    </location>
</feature>
<dbReference type="EMBL" id="GL433855">
    <property type="protein sequence ID" value="EFN52660.1"/>
    <property type="molecule type" value="Genomic_DNA"/>
</dbReference>
<feature type="compositionally biased region" description="Gly residues" evidence="2">
    <location>
        <begin position="219"/>
        <end position="228"/>
    </location>
</feature>
<dbReference type="Proteomes" id="UP000008141">
    <property type="component" value="Unassembled WGS sequence"/>
</dbReference>
<feature type="region of interest" description="Disordered" evidence="2">
    <location>
        <begin position="182"/>
        <end position="285"/>
    </location>
</feature>
<feature type="region of interest" description="Disordered" evidence="2">
    <location>
        <begin position="93"/>
        <end position="137"/>
    </location>
</feature>
<evidence type="ECO:0000313" key="4">
    <source>
        <dbReference type="Proteomes" id="UP000008141"/>
    </source>
</evidence>
<sequence>MAMADISPFASAFEAFAGGEEPPNGVRVEGFDESHSSGGSIELRPVCSLTERQSSVGALSQLLLARRQLEREQAALRPGLGLTIQTARSGLRLGPSSRLRRGAGAPRIQEDAEFGDSGGGAAADPHLGGTAPSCAPHAAQPMARACSGNIDMPARLSKAQTAPEGLPDSLVLAALTAGLGRSHGASRFSPTAVAGTLPSQQPLHPPPAPAQAPPQPGAGRSGSGGAGGSARPPMPVTPIFAAAARSGQHSCQPRRQPPPQQQAQQQPQSASAGAAAPPQRQGSSYRDLFDAQAETAMAQAQVAGLQEALRRKDEELERLKQELLAVTAERSMLREAAGPAVRANLSAGVLAAAPAGPPSAAASQAAARGPRGAGGLAAAALRCQAAAPRAAPAAVAAAAAAAAAGAAPAPPAPAAPEEEALVSAFANAQAFSFE</sequence>
<feature type="coiled-coil region" evidence="1">
    <location>
        <begin position="302"/>
        <end position="336"/>
    </location>
</feature>
<evidence type="ECO:0000256" key="2">
    <source>
        <dbReference type="SAM" id="MobiDB-lite"/>
    </source>
</evidence>
<dbReference type="GeneID" id="17352003"/>
<dbReference type="InParanoid" id="E1ZNC8"/>
<dbReference type="OrthoDB" id="10652653at2759"/>
<gene>
    <name evidence="3" type="ORF">CHLNCDRAFT_138596</name>
</gene>
<accession>E1ZNC8</accession>
<feature type="compositionally biased region" description="Pro residues" evidence="2">
    <location>
        <begin position="203"/>
        <end position="216"/>
    </location>
</feature>
<keyword evidence="4" id="KW-1185">Reference proteome</keyword>
<keyword evidence="1" id="KW-0175">Coiled coil</keyword>
<name>E1ZNC8_CHLVA</name>
<dbReference type="RefSeq" id="XP_005844762.1">
    <property type="nucleotide sequence ID" value="XM_005844700.1"/>
</dbReference>
<dbReference type="KEGG" id="cvr:CHLNCDRAFT_138596"/>